<comment type="caution">
    <text evidence="2">The sequence shown here is derived from an EMBL/GenBank/DDBJ whole genome shotgun (WGS) entry which is preliminary data.</text>
</comment>
<dbReference type="SUPFAM" id="SSF52540">
    <property type="entry name" value="P-loop containing nucleoside triphosphate hydrolases"/>
    <property type="match status" value="1"/>
</dbReference>
<dbReference type="PANTHER" id="PTHR43642:SF1">
    <property type="entry name" value="HYBRID SIGNAL TRANSDUCTION HISTIDINE KINASE G"/>
    <property type="match status" value="1"/>
</dbReference>
<dbReference type="InterPro" id="IPR041664">
    <property type="entry name" value="AAA_16"/>
</dbReference>
<dbReference type="EMBL" id="CAKOGP040002258">
    <property type="protein sequence ID" value="CAJ1966152.1"/>
    <property type="molecule type" value="Genomic_DNA"/>
</dbReference>
<sequence length="1065" mass="121041">MVRIREGREFYDDLYETPDEDYDDEEDELKKLTFPDQMVGRSKELEQLHQLYEKFCGEKKRESEKLPLLMISGWSGAGKSALVSGFRKELEHKQLKRKPLFLYGKYDQNLPGQESSTLAAILEAFVIFSKNLEQEEDLEEKTSILASLRAGMHDDIETIEPLLPRLAKLLREDTDPASVPCAGFTWDRLQYLFKSLFRSLCSGGRPLILYLDDLQWADQNSLELIEILLKDQSLKNFMILSCVRSSSIADGGLNKWLSLLDEDRIEKMELKSLSLEETGLFISETLELKPEETSSLTMAVYNKTRGNIFSTIQALEELYRKEIIQFSVISFNWEWNVKAVERLQALLSDDVLEALISKVETLPQRLQMILAIAAYTRYVFEIDMLEYIIRCDECCKVDSRDELTALLKKAVLEGALTQSVGSPRYRFTHDKIRQALQSVVSSKYPQLIPTIGKLLYEFAKEKRGSDWMYFAASNYIHPSAESEDPAFLAELFLESGQRAVRLAAFAPASKFLKQGLEALGRMETPWVTSYHLTLNLHNLLADTEFNLGNLDSGKEICDIIVENASSLLDKLHAYHSYVMALAKNLELEKSKQVVCHVLELLGERPTRLKGAARFLKLRKVKTYFKKHSNEDLLNLPAMTDERLVWSMKLYMNLATRAFQTNDKNFSLQLSLKMIMLTEANGLCGASALGYALYARHLKESGDYVHAMRFAELAKEVCKRFSANRIVSYFVIEYIDCWCLNPASCLTALQHNHRIALSKGEVEAAFLLSFAGNKLAFDLGYPLRAVERRATEILDEAKLNQMALYADRVKYNRAVVRYLLGFESLPLDWDSIGGGDIDFDNEYLLMPFYYSRLQIGFYFGNLEFAERMATRLDTVLVADNGFTVMSNALFFPGLVFSGLARQTGKRKFIARARIYRDKMETLLKAGAVNTKNKLLLMDADIFACSSRASTRSIQAKYDEAISVAMKSGLTHMVALGSELAGEFFLSNRQDEEVARDYFSRAVEGYRLWGARAKVEDLNNRHGELISHAQASEAKSTLTSSSELQMCDNSKDLELISVHTSLNELPG</sequence>
<dbReference type="InterPro" id="IPR027417">
    <property type="entry name" value="P-loop_NTPase"/>
</dbReference>
<reference evidence="2" key="1">
    <citation type="submission" date="2023-08" db="EMBL/GenBank/DDBJ databases">
        <authorList>
            <person name="Audoor S."/>
            <person name="Bilcke G."/>
        </authorList>
    </citation>
    <scope>NUCLEOTIDE SEQUENCE</scope>
</reference>
<name>A0AAD2G8A9_9STRA</name>
<evidence type="ECO:0000259" key="1">
    <source>
        <dbReference type="Pfam" id="PF13191"/>
    </source>
</evidence>
<dbReference type="InterPro" id="IPR053159">
    <property type="entry name" value="Hybrid_Histidine_Kinase"/>
</dbReference>
<accession>A0AAD2G8A9</accession>
<dbReference type="AlphaFoldDB" id="A0AAD2G8A9"/>
<gene>
    <name evidence="2" type="ORF">CYCCA115_LOCUS21735</name>
</gene>
<keyword evidence="3" id="KW-1185">Reference proteome</keyword>
<organism evidence="2 3">
    <name type="scientific">Cylindrotheca closterium</name>
    <dbReference type="NCBI Taxonomy" id="2856"/>
    <lineage>
        <taxon>Eukaryota</taxon>
        <taxon>Sar</taxon>
        <taxon>Stramenopiles</taxon>
        <taxon>Ochrophyta</taxon>
        <taxon>Bacillariophyta</taxon>
        <taxon>Bacillariophyceae</taxon>
        <taxon>Bacillariophycidae</taxon>
        <taxon>Bacillariales</taxon>
        <taxon>Bacillariaceae</taxon>
        <taxon>Cylindrotheca</taxon>
    </lineage>
</organism>
<feature type="domain" description="Orc1-like AAA ATPase" evidence="1">
    <location>
        <begin position="38"/>
        <end position="239"/>
    </location>
</feature>
<dbReference type="PANTHER" id="PTHR43642">
    <property type="entry name" value="HYBRID SIGNAL TRANSDUCTION HISTIDINE KINASE G"/>
    <property type="match status" value="1"/>
</dbReference>
<proteinExistence type="predicted"/>
<evidence type="ECO:0000313" key="3">
    <source>
        <dbReference type="Proteomes" id="UP001295423"/>
    </source>
</evidence>
<evidence type="ECO:0000313" key="2">
    <source>
        <dbReference type="EMBL" id="CAJ1966152.1"/>
    </source>
</evidence>
<dbReference type="Gene3D" id="3.40.50.300">
    <property type="entry name" value="P-loop containing nucleotide triphosphate hydrolases"/>
    <property type="match status" value="1"/>
</dbReference>
<protein>
    <recommendedName>
        <fullName evidence="1">Orc1-like AAA ATPase domain-containing protein</fullName>
    </recommendedName>
</protein>
<dbReference type="Pfam" id="PF13191">
    <property type="entry name" value="AAA_16"/>
    <property type="match status" value="1"/>
</dbReference>
<dbReference type="Proteomes" id="UP001295423">
    <property type="component" value="Unassembled WGS sequence"/>
</dbReference>